<accession>A0AAN5CL35</accession>
<feature type="transmembrane region" description="Helical" evidence="1">
    <location>
        <begin position="26"/>
        <end position="46"/>
    </location>
</feature>
<feature type="transmembrane region" description="Helical" evidence="1">
    <location>
        <begin position="120"/>
        <end position="145"/>
    </location>
</feature>
<evidence type="ECO:0000256" key="1">
    <source>
        <dbReference type="SAM" id="Phobius"/>
    </source>
</evidence>
<reference evidence="3" key="1">
    <citation type="submission" date="2022-10" db="EMBL/GenBank/DDBJ databases">
        <title>Genome assembly of Pristionchus species.</title>
        <authorList>
            <person name="Yoshida K."/>
            <person name="Sommer R.J."/>
        </authorList>
    </citation>
    <scope>NUCLEOTIDE SEQUENCE [LARGE SCALE GENOMIC DNA]</scope>
    <source>
        <strain evidence="3">RS5460</strain>
    </source>
</reference>
<evidence type="ECO:0000313" key="3">
    <source>
        <dbReference type="Proteomes" id="UP001328107"/>
    </source>
</evidence>
<feature type="transmembrane region" description="Helical" evidence="1">
    <location>
        <begin position="78"/>
        <end position="99"/>
    </location>
</feature>
<feature type="non-terminal residue" evidence="2">
    <location>
        <position position="148"/>
    </location>
</feature>
<keyword evidence="1" id="KW-0812">Transmembrane</keyword>
<dbReference type="Proteomes" id="UP001328107">
    <property type="component" value="Unassembled WGS sequence"/>
</dbReference>
<organism evidence="2 3">
    <name type="scientific">Pristionchus mayeri</name>
    <dbReference type="NCBI Taxonomy" id="1317129"/>
    <lineage>
        <taxon>Eukaryota</taxon>
        <taxon>Metazoa</taxon>
        <taxon>Ecdysozoa</taxon>
        <taxon>Nematoda</taxon>
        <taxon>Chromadorea</taxon>
        <taxon>Rhabditida</taxon>
        <taxon>Rhabditina</taxon>
        <taxon>Diplogasteromorpha</taxon>
        <taxon>Diplogasteroidea</taxon>
        <taxon>Neodiplogasteridae</taxon>
        <taxon>Pristionchus</taxon>
    </lineage>
</organism>
<keyword evidence="1" id="KW-0472">Membrane</keyword>
<dbReference type="EMBL" id="BTRK01000004">
    <property type="protein sequence ID" value="GMR46413.1"/>
    <property type="molecule type" value="Genomic_DNA"/>
</dbReference>
<name>A0AAN5CL35_9BILA</name>
<gene>
    <name evidence="2" type="ORF">PMAYCL1PPCAC_16607</name>
</gene>
<dbReference type="InterPro" id="IPR053286">
    <property type="entry name" value="Nematode_rcpt-like_srab"/>
</dbReference>
<comment type="caution">
    <text evidence="2">The sequence shown here is derived from an EMBL/GenBank/DDBJ whole genome shotgun (WGS) entry which is preliminary data.</text>
</comment>
<evidence type="ECO:0008006" key="4">
    <source>
        <dbReference type="Google" id="ProtNLM"/>
    </source>
</evidence>
<dbReference type="AlphaFoldDB" id="A0AAN5CL35"/>
<keyword evidence="1" id="KW-1133">Transmembrane helix</keyword>
<dbReference type="PANTHER" id="PTHR46561">
    <property type="entry name" value="SERPENTINE RECEPTOR, CLASS AB (CLASS A-LIKE)-RELATED"/>
    <property type="match status" value="1"/>
</dbReference>
<proteinExistence type="predicted"/>
<sequence length="148" mass="16749">MTVISFERLYSSIYPVHFEKNSSKRLASLLSSITIIVTSFITMSLFSNGFTLFGEYPVAILDEKIAENSTNIKRLALIGTYTNVLMIFVFASDVYLNFIRKLPAIKPWLSNSYQRSENRRVILIILPMEIAGSLLALMTTTAQILELN</sequence>
<evidence type="ECO:0000313" key="2">
    <source>
        <dbReference type="EMBL" id="GMR46413.1"/>
    </source>
</evidence>
<dbReference type="PANTHER" id="PTHR46561:SF11">
    <property type="entry name" value="SERPENTINE RECEPTOR CLASS ALPHA_BETA-14"/>
    <property type="match status" value="1"/>
</dbReference>
<keyword evidence="3" id="KW-1185">Reference proteome</keyword>
<protein>
    <recommendedName>
        <fullName evidence="4">G protein-coupled receptor</fullName>
    </recommendedName>
</protein>